<dbReference type="KEGG" id="beq:BEWA_036010"/>
<reference evidence="2 3" key="1">
    <citation type="journal article" date="2012" name="BMC Genomics">
        <title>Comparative genomic analysis and phylogenetic position of Theileria equi.</title>
        <authorList>
            <person name="Kappmeyer L.S."/>
            <person name="Thiagarajan M."/>
            <person name="Herndon D.R."/>
            <person name="Ramsay J.D."/>
            <person name="Caler E."/>
            <person name="Djikeng A."/>
            <person name="Gillespie J.J."/>
            <person name="Lau A.O."/>
            <person name="Roalson E.H."/>
            <person name="Silva J.C."/>
            <person name="Silva M.G."/>
            <person name="Suarez C.E."/>
            <person name="Ueti M.W."/>
            <person name="Nene V.M."/>
            <person name="Mealey R.H."/>
            <person name="Knowles D.P."/>
            <person name="Brayton K.A."/>
        </authorList>
    </citation>
    <scope>NUCLEOTIDE SEQUENCE [LARGE SCALE GENOMIC DNA]</scope>
    <source>
        <strain evidence="2 3">WA</strain>
    </source>
</reference>
<comment type="caution">
    <text evidence="2">The sequence shown here is derived from an EMBL/GenBank/DDBJ whole genome shotgun (WGS) entry which is preliminary data.</text>
</comment>
<proteinExistence type="predicted"/>
<evidence type="ECO:0000256" key="1">
    <source>
        <dbReference type="SAM" id="Phobius"/>
    </source>
</evidence>
<dbReference type="eggNOG" id="ENOG502SVE5">
    <property type="taxonomic scope" value="Eukaryota"/>
</dbReference>
<keyword evidence="1" id="KW-1133">Transmembrane helix</keyword>
<gene>
    <name evidence="2" type="ORF">BEWA_036010</name>
</gene>
<dbReference type="OrthoDB" id="365936at2759"/>
<protein>
    <submittedName>
        <fullName evidence="2">Uncharacterized protein</fullName>
    </submittedName>
</protein>
<evidence type="ECO:0000313" key="3">
    <source>
        <dbReference type="Proteomes" id="UP000031512"/>
    </source>
</evidence>
<dbReference type="AlphaFoldDB" id="L1LE90"/>
<keyword evidence="1" id="KW-0472">Membrane</keyword>
<name>L1LE90_THEEQ</name>
<dbReference type="Proteomes" id="UP000031512">
    <property type="component" value="Unassembled WGS sequence"/>
</dbReference>
<evidence type="ECO:0000313" key="2">
    <source>
        <dbReference type="EMBL" id="EKX73565.1"/>
    </source>
</evidence>
<feature type="transmembrane region" description="Helical" evidence="1">
    <location>
        <begin position="99"/>
        <end position="120"/>
    </location>
</feature>
<organism evidence="2 3">
    <name type="scientific">Theileria equi strain WA</name>
    <dbReference type="NCBI Taxonomy" id="1537102"/>
    <lineage>
        <taxon>Eukaryota</taxon>
        <taxon>Sar</taxon>
        <taxon>Alveolata</taxon>
        <taxon>Apicomplexa</taxon>
        <taxon>Aconoidasida</taxon>
        <taxon>Piroplasmida</taxon>
        <taxon>Theileriidae</taxon>
        <taxon>Theileria</taxon>
    </lineage>
</organism>
<dbReference type="GeneID" id="15807969"/>
<dbReference type="RefSeq" id="XP_004833017.1">
    <property type="nucleotide sequence ID" value="XM_004832960.1"/>
</dbReference>
<keyword evidence="3" id="KW-1185">Reference proteome</keyword>
<sequence length="191" mass="20837">MSALKSVLNSFSRPPGGGPAPLIKNPVQKWLRVLVILHVSLLLLACSAVSFPFINDLHCSILTHSLANIFVSAIGSAIMAGYYLRVASQDWGTEWDWEVTAIVTASVVVVDTFISGWGIYELSNASIQIYKGIHKKVKIEPECLQFKAAIFYIASFAVIFSHIIVAGICAVVSVLLTKGIKKQLNDVRHIV</sequence>
<dbReference type="VEuPathDB" id="PiroplasmaDB:BEWA_036010"/>
<accession>L1LE90</accession>
<keyword evidence="1" id="KW-0812">Transmembrane</keyword>
<dbReference type="EMBL" id="ACOU01000002">
    <property type="protein sequence ID" value="EKX73565.1"/>
    <property type="molecule type" value="Genomic_DNA"/>
</dbReference>
<feature type="transmembrane region" description="Helical" evidence="1">
    <location>
        <begin position="66"/>
        <end position="87"/>
    </location>
</feature>
<feature type="transmembrane region" description="Helical" evidence="1">
    <location>
        <begin position="149"/>
        <end position="176"/>
    </location>
</feature>
<feature type="transmembrane region" description="Helical" evidence="1">
    <location>
        <begin position="33"/>
        <end position="54"/>
    </location>
</feature>